<sequence>MSRRARFRTGSIATNHPAVTMVMKSSVEEDEAGWGLGIPEKMKNNANWVDITEDFRGACKELNLGELLHDKLFGLFEAMSAIEMMDPKMDAGMIGNQVNRKVLNFQQAVKDGAIRVRDLTLPELIGIMDTCFCCLITWLEGHSLAQTVFTCLYVHNPDLIEDPAMKAFALGILKICDIAREKVNKAAVFEEEDFQAMTYGFKMANNVTDLRVTGMLKDVEDDLQRRVKSTRSRQGEQRHPEWSWRYERPIRHSVHLFLSCVAPQHQQCLALFSRIKFTRLLLTALIAFTKKETSSVSEAQKLMTQAADLLPAIHSTLNHGVQAQNDTTKGDHPIMMGFEPLVNQRLLPPTFPRYAKIIKREEMVNYFSKLIDRIKTVCEVINTTNLHGILDFFCEFSEQSPCVLSRSLLQTTFLIDSKKVFGSHLMHDMIKDALRGFVSPPVLSPKCCLYNNHQAKDYIDSFVTHCSRPFCSLIQIHGHNRARQRDKLGHILEEFATLQDEAEKVDAALHSLLMKLEPQRQHLACLGTWVLYHSLRIMIHYLLSGFELELYSMHEYYYIYWYLSEFLYAWLMSTLSRADSSQMAEERITEEQQRRGSSKKTKKKKKTRPLSREITMSQAYQNMCAGMYKTMIALDMDGKVRKPQFELDSEQVRYEHRFAPFNSVVTPPPVHYIQFKEMSDLKKYSPPPQSADLYLAASKHFQQAKLILENVPSSDPEVSRILKVAKPNIVVMKLLAGGHKKETKVLPQFDFSAHKYFPVVKII</sequence>
<dbReference type="PANTHER" id="PTHR21373">
    <property type="entry name" value="GLUCOSE REPRESSIBLE PROTEIN MAK10"/>
    <property type="match status" value="1"/>
</dbReference>
<dbReference type="OrthoDB" id="269405at2759"/>
<comment type="similarity">
    <text evidence="2">Belongs to the MAK10 family.</text>
</comment>
<dbReference type="EMBL" id="JAERUA010000004">
    <property type="protein sequence ID" value="KAI1900104.1"/>
    <property type="molecule type" value="Genomic_DNA"/>
</dbReference>
<evidence type="ECO:0000259" key="8">
    <source>
        <dbReference type="Pfam" id="PF25789"/>
    </source>
</evidence>
<dbReference type="InterPro" id="IPR057982">
    <property type="entry name" value="TPR_NAA35"/>
</dbReference>
<dbReference type="PANTHER" id="PTHR21373:SF0">
    <property type="entry name" value="N-ALPHA-ACETYLTRANSFERASE 35, NATC AUXILIARY SUBUNIT"/>
    <property type="match status" value="1"/>
</dbReference>
<feature type="domain" description="NAA35-like TPR repeats" evidence="8">
    <location>
        <begin position="376"/>
        <end position="760"/>
    </location>
</feature>
<gene>
    <name evidence="9" type="ORF">AGOR_G00046590</name>
</gene>
<feature type="compositionally biased region" description="Basic residues" evidence="6">
    <location>
        <begin position="596"/>
        <end position="609"/>
    </location>
</feature>
<evidence type="ECO:0000256" key="2">
    <source>
        <dbReference type="ARBA" id="ARBA00006289"/>
    </source>
</evidence>
<evidence type="ECO:0000259" key="7">
    <source>
        <dbReference type="Pfam" id="PF04112"/>
    </source>
</evidence>
<dbReference type="Pfam" id="PF04112">
    <property type="entry name" value="Mak10"/>
    <property type="match status" value="2"/>
</dbReference>
<accession>A0A8T3DW96</accession>
<feature type="region of interest" description="Disordered" evidence="6">
    <location>
        <begin position="586"/>
        <end position="611"/>
    </location>
</feature>
<dbReference type="InterPro" id="IPR057983">
    <property type="entry name" value="NAA35-like_N"/>
</dbReference>
<dbReference type="InterPro" id="IPR007244">
    <property type="entry name" value="Naa35_N"/>
</dbReference>
<name>A0A8T3DW96_9TELE</name>
<dbReference type="AlphaFoldDB" id="A0A8T3DW96"/>
<evidence type="ECO:0000256" key="6">
    <source>
        <dbReference type="SAM" id="MobiDB-lite"/>
    </source>
</evidence>
<comment type="caution">
    <text evidence="9">The sequence shown here is derived from an EMBL/GenBank/DDBJ whole genome shotgun (WGS) entry which is preliminary data.</text>
</comment>
<evidence type="ECO:0000313" key="10">
    <source>
        <dbReference type="Proteomes" id="UP000829720"/>
    </source>
</evidence>
<protein>
    <recommendedName>
        <fullName evidence="3">N-alpha-acetyltransferase 35, NatC auxiliary subunit</fullName>
    </recommendedName>
    <alternativeName>
        <fullName evidence="5">Protein MAK10 homolog</fullName>
    </alternativeName>
</protein>
<evidence type="ECO:0000256" key="1">
    <source>
        <dbReference type="ARBA" id="ARBA00004496"/>
    </source>
</evidence>
<evidence type="ECO:0000313" key="9">
    <source>
        <dbReference type="EMBL" id="KAI1900104.1"/>
    </source>
</evidence>
<evidence type="ECO:0000256" key="5">
    <source>
        <dbReference type="ARBA" id="ARBA00030494"/>
    </source>
</evidence>
<feature type="domain" description="NAA35-like N-terminal" evidence="7">
    <location>
        <begin position="65"/>
        <end position="157"/>
    </location>
</feature>
<feature type="domain" description="NAA35-like N-terminal" evidence="7">
    <location>
        <begin position="165"/>
        <end position="208"/>
    </location>
</feature>
<keyword evidence="10" id="KW-1185">Reference proteome</keyword>
<evidence type="ECO:0000256" key="3">
    <source>
        <dbReference type="ARBA" id="ARBA00013618"/>
    </source>
</evidence>
<dbReference type="Pfam" id="PF25789">
    <property type="entry name" value="TPR_NAA35"/>
    <property type="match status" value="1"/>
</dbReference>
<organism evidence="9 10">
    <name type="scientific">Albula goreensis</name>
    <dbReference type="NCBI Taxonomy" id="1534307"/>
    <lineage>
        <taxon>Eukaryota</taxon>
        <taxon>Metazoa</taxon>
        <taxon>Chordata</taxon>
        <taxon>Craniata</taxon>
        <taxon>Vertebrata</taxon>
        <taxon>Euteleostomi</taxon>
        <taxon>Actinopterygii</taxon>
        <taxon>Neopterygii</taxon>
        <taxon>Teleostei</taxon>
        <taxon>Albuliformes</taxon>
        <taxon>Albulidae</taxon>
        <taxon>Albula</taxon>
    </lineage>
</organism>
<evidence type="ECO:0000256" key="4">
    <source>
        <dbReference type="ARBA" id="ARBA00022490"/>
    </source>
</evidence>
<keyword evidence="4" id="KW-0963">Cytoplasm</keyword>
<proteinExistence type="inferred from homology"/>
<reference evidence="9" key="1">
    <citation type="submission" date="2021-01" db="EMBL/GenBank/DDBJ databases">
        <authorList>
            <person name="Zahm M."/>
            <person name="Roques C."/>
            <person name="Cabau C."/>
            <person name="Klopp C."/>
            <person name="Donnadieu C."/>
            <person name="Jouanno E."/>
            <person name="Lampietro C."/>
            <person name="Louis A."/>
            <person name="Herpin A."/>
            <person name="Echchiki A."/>
            <person name="Berthelot C."/>
            <person name="Parey E."/>
            <person name="Roest-Crollius H."/>
            <person name="Braasch I."/>
            <person name="Postlethwait J."/>
            <person name="Bobe J."/>
            <person name="Montfort J."/>
            <person name="Bouchez O."/>
            <person name="Begum T."/>
            <person name="Mejri S."/>
            <person name="Adams A."/>
            <person name="Chen W.-J."/>
            <person name="Guiguen Y."/>
        </authorList>
    </citation>
    <scope>NUCLEOTIDE SEQUENCE</scope>
    <source>
        <tissue evidence="9">Blood</tissue>
    </source>
</reference>
<dbReference type="Proteomes" id="UP000829720">
    <property type="component" value="Unassembled WGS sequence"/>
</dbReference>
<dbReference type="GO" id="GO:0031417">
    <property type="term" value="C:NatC complex"/>
    <property type="evidence" value="ECO:0007669"/>
    <property type="project" value="InterPro"/>
</dbReference>
<comment type="subcellular location">
    <subcellularLocation>
        <location evidence="1">Cytoplasm</location>
    </subcellularLocation>
</comment>